<comment type="caution">
    <text evidence="6">The sequence shown here is derived from an EMBL/GenBank/DDBJ whole genome shotgun (WGS) entry which is preliminary data.</text>
</comment>
<evidence type="ECO:0000256" key="3">
    <source>
        <dbReference type="ARBA" id="ARBA00022837"/>
    </source>
</evidence>
<sequence>MATKNKMLPELVTFRPDLVHMEELCCSSPTQTELIIGACTLSSAGAPSVVSPNLSLLALAFPALTTHGVATLQWRNPNTKRFACFAQSMHILTVSSPPLEEHSTATKATNGLLLPALTEPAISAPSLPRSSRERITSLSLNPLIAENHSMKLPGTWMMLLVASRWGTNEDLIISILGHRNAAQRKLIRKTYFETYGEDLLKALDKELSNDFERLVLLWTLDPAERDAFLANEATKRWASSNQVLMEIACTRSSDQLLFARKAYHARYKKFLEEDVAHHTTGEFRKVLLLVLDHNYECVVKYCTYINVKRVVLILIS</sequence>
<dbReference type="PANTHER" id="PTHR10502:SF104">
    <property type="entry name" value="ANNEXIN D1"/>
    <property type="match status" value="1"/>
</dbReference>
<dbReference type="PRINTS" id="PR00196">
    <property type="entry name" value="ANNEXIN"/>
</dbReference>
<evidence type="ECO:0000256" key="5">
    <source>
        <dbReference type="ARBA" id="ARBA00023302"/>
    </source>
</evidence>
<dbReference type="GO" id="GO:0005509">
    <property type="term" value="F:calcium ion binding"/>
    <property type="evidence" value="ECO:0007669"/>
    <property type="project" value="InterPro"/>
</dbReference>
<accession>A0A445A114</accession>
<dbReference type="GO" id="GO:0009414">
    <property type="term" value="P:response to water deprivation"/>
    <property type="evidence" value="ECO:0007669"/>
    <property type="project" value="TreeGrafter"/>
</dbReference>
<evidence type="ECO:0000256" key="1">
    <source>
        <dbReference type="ARBA" id="ARBA00022723"/>
    </source>
</evidence>
<dbReference type="Gene3D" id="1.10.220.10">
    <property type="entry name" value="Annexin"/>
    <property type="match status" value="2"/>
</dbReference>
<dbReference type="Proteomes" id="UP000289738">
    <property type="component" value="Chromosome B03"/>
</dbReference>
<evidence type="ECO:0000313" key="6">
    <source>
        <dbReference type="EMBL" id="RYR20085.1"/>
    </source>
</evidence>
<keyword evidence="3" id="KW-0106">Calcium</keyword>
<dbReference type="FunFam" id="1.10.220.10:FF:000006">
    <property type="entry name" value="Annexin"/>
    <property type="match status" value="1"/>
</dbReference>
<dbReference type="GO" id="GO:0009651">
    <property type="term" value="P:response to salt stress"/>
    <property type="evidence" value="ECO:0007669"/>
    <property type="project" value="TreeGrafter"/>
</dbReference>
<reference evidence="6 7" key="1">
    <citation type="submission" date="2019-01" db="EMBL/GenBank/DDBJ databases">
        <title>Sequencing of cultivated peanut Arachis hypogaea provides insights into genome evolution and oil improvement.</title>
        <authorList>
            <person name="Chen X."/>
        </authorList>
    </citation>
    <scope>NUCLEOTIDE SEQUENCE [LARGE SCALE GENOMIC DNA]</scope>
    <source>
        <strain evidence="7">cv. Fuhuasheng</strain>
        <tissue evidence="6">Leaves</tissue>
    </source>
</reference>
<evidence type="ECO:0000256" key="4">
    <source>
        <dbReference type="ARBA" id="ARBA00023216"/>
    </source>
</evidence>
<dbReference type="STRING" id="3818.A0A445A114"/>
<dbReference type="GO" id="GO:0005886">
    <property type="term" value="C:plasma membrane"/>
    <property type="evidence" value="ECO:0007669"/>
    <property type="project" value="TreeGrafter"/>
</dbReference>
<dbReference type="SUPFAM" id="SSF47874">
    <property type="entry name" value="Annexin"/>
    <property type="match status" value="1"/>
</dbReference>
<dbReference type="InterPro" id="IPR037104">
    <property type="entry name" value="Annexin_sf"/>
</dbReference>
<dbReference type="GO" id="GO:0001786">
    <property type="term" value="F:phosphatidylserine binding"/>
    <property type="evidence" value="ECO:0007669"/>
    <property type="project" value="TreeGrafter"/>
</dbReference>
<dbReference type="GO" id="GO:0005737">
    <property type="term" value="C:cytoplasm"/>
    <property type="evidence" value="ECO:0007669"/>
    <property type="project" value="TreeGrafter"/>
</dbReference>
<gene>
    <name evidence="6" type="ORF">Ahy_B03g065171</name>
</gene>
<dbReference type="InterPro" id="IPR001464">
    <property type="entry name" value="Annexin"/>
</dbReference>
<dbReference type="EMBL" id="SDMP01000013">
    <property type="protein sequence ID" value="RYR20085.1"/>
    <property type="molecule type" value="Genomic_DNA"/>
</dbReference>
<evidence type="ECO:0008006" key="8">
    <source>
        <dbReference type="Google" id="ProtNLM"/>
    </source>
</evidence>
<keyword evidence="2" id="KW-0677">Repeat</keyword>
<dbReference type="InterPro" id="IPR018502">
    <property type="entry name" value="Annexin_repeat"/>
</dbReference>
<proteinExistence type="predicted"/>
<dbReference type="GO" id="GO:0009408">
    <property type="term" value="P:response to heat"/>
    <property type="evidence" value="ECO:0007669"/>
    <property type="project" value="TreeGrafter"/>
</dbReference>
<dbReference type="GO" id="GO:0009409">
    <property type="term" value="P:response to cold"/>
    <property type="evidence" value="ECO:0007669"/>
    <property type="project" value="TreeGrafter"/>
</dbReference>
<evidence type="ECO:0000256" key="2">
    <source>
        <dbReference type="ARBA" id="ARBA00022737"/>
    </source>
</evidence>
<dbReference type="SMART" id="SM00335">
    <property type="entry name" value="ANX"/>
    <property type="match status" value="2"/>
</dbReference>
<keyword evidence="4" id="KW-0041">Annexin</keyword>
<dbReference type="AlphaFoldDB" id="A0A445A114"/>
<keyword evidence="1" id="KW-0479">Metal-binding</keyword>
<keyword evidence="7" id="KW-1185">Reference proteome</keyword>
<dbReference type="GO" id="GO:0005544">
    <property type="term" value="F:calcium-dependent phospholipid binding"/>
    <property type="evidence" value="ECO:0007669"/>
    <property type="project" value="UniProtKB-KW"/>
</dbReference>
<keyword evidence="5" id="KW-0111">Calcium/phospholipid-binding</keyword>
<dbReference type="PANTHER" id="PTHR10502">
    <property type="entry name" value="ANNEXIN"/>
    <property type="match status" value="1"/>
</dbReference>
<dbReference type="PROSITE" id="PS51897">
    <property type="entry name" value="ANNEXIN_2"/>
    <property type="match status" value="2"/>
</dbReference>
<organism evidence="6 7">
    <name type="scientific">Arachis hypogaea</name>
    <name type="common">Peanut</name>
    <dbReference type="NCBI Taxonomy" id="3818"/>
    <lineage>
        <taxon>Eukaryota</taxon>
        <taxon>Viridiplantae</taxon>
        <taxon>Streptophyta</taxon>
        <taxon>Embryophyta</taxon>
        <taxon>Tracheophyta</taxon>
        <taxon>Spermatophyta</taxon>
        <taxon>Magnoliopsida</taxon>
        <taxon>eudicotyledons</taxon>
        <taxon>Gunneridae</taxon>
        <taxon>Pentapetalae</taxon>
        <taxon>rosids</taxon>
        <taxon>fabids</taxon>
        <taxon>Fabales</taxon>
        <taxon>Fabaceae</taxon>
        <taxon>Papilionoideae</taxon>
        <taxon>50 kb inversion clade</taxon>
        <taxon>dalbergioids sensu lato</taxon>
        <taxon>Dalbergieae</taxon>
        <taxon>Pterocarpus clade</taxon>
        <taxon>Arachis</taxon>
    </lineage>
</organism>
<dbReference type="Pfam" id="PF00191">
    <property type="entry name" value="Annexin"/>
    <property type="match status" value="2"/>
</dbReference>
<evidence type="ECO:0000313" key="7">
    <source>
        <dbReference type="Proteomes" id="UP000289738"/>
    </source>
</evidence>
<name>A0A445A114_ARAHY</name>
<protein>
    <recommendedName>
        <fullName evidence="8">Annexin</fullName>
    </recommendedName>
</protein>